<name>A0A224YAX3_9ACAR</name>
<reference evidence="1" key="1">
    <citation type="journal article" date="2017" name="Parasit. Vectors">
        <title>Sialotranscriptomics of Rhipicephalus zambeziensis reveals intricate expression profiles of secretory proteins and suggests tight temporal transcriptional regulation during blood-feeding.</title>
        <authorList>
            <person name="de Castro M.H."/>
            <person name="de Klerk D."/>
            <person name="Pienaar R."/>
            <person name="Rees D.J.G."/>
            <person name="Mans B.J."/>
        </authorList>
    </citation>
    <scope>NUCLEOTIDE SEQUENCE</scope>
    <source>
        <tissue evidence="1">Salivary glands</tissue>
    </source>
</reference>
<organism evidence="1">
    <name type="scientific">Rhipicephalus zambeziensis</name>
    <dbReference type="NCBI Taxonomy" id="60191"/>
    <lineage>
        <taxon>Eukaryota</taxon>
        <taxon>Metazoa</taxon>
        <taxon>Ecdysozoa</taxon>
        <taxon>Arthropoda</taxon>
        <taxon>Chelicerata</taxon>
        <taxon>Arachnida</taxon>
        <taxon>Acari</taxon>
        <taxon>Parasitiformes</taxon>
        <taxon>Ixodida</taxon>
        <taxon>Ixodoidea</taxon>
        <taxon>Ixodidae</taxon>
        <taxon>Rhipicephalinae</taxon>
        <taxon>Rhipicephalus</taxon>
        <taxon>Rhipicephalus</taxon>
    </lineage>
</organism>
<protein>
    <submittedName>
        <fullName evidence="1">Uncharacterized protein</fullName>
    </submittedName>
</protein>
<sequence length="104" mass="11761">MYITDKHLPFSSHLFFPATFLQTMWFNSTQAQKRGSACITRYWATCITFKVSVPECFRVLELCTALQCSARVCCNCVACGVHVTNMHSYATCEVLTPLLLLLLN</sequence>
<evidence type="ECO:0000313" key="1">
    <source>
        <dbReference type="EMBL" id="MAA14838.1"/>
    </source>
</evidence>
<dbReference type="AlphaFoldDB" id="A0A224YAX3"/>
<proteinExistence type="predicted"/>
<accession>A0A224YAX3</accession>
<dbReference type="EMBL" id="GFPF01003692">
    <property type="protein sequence ID" value="MAA14838.1"/>
    <property type="molecule type" value="Transcribed_RNA"/>
</dbReference>